<evidence type="ECO:0000313" key="1">
    <source>
        <dbReference type="EMBL" id="KAJ9126790.1"/>
    </source>
</evidence>
<organism evidence="1 2">
    <name type="scientific">Naganishia onofrii</name>
    <dbReference type="NCBI Taxonomy" id="1851511"/>
    <lineage>
        <taxon>Eukaryota</taxon>
        <taxon>Fungi</taxon>
        <taxon>Dikarya</taxon>
        <taxon>Basidiomycota</taxon>
        <taxon>Agaricomycotina</taxon>
        <taxon>Tremellomycetes</taxon>
        <taxon>Filobasidiales</taxon>
        <taxon>Filobasidiaceae</taxon>
        <taxon>Naganishia</taxon>
    </lineage>
</organism>
<evidence type="ECO:0000313" key="2">
    <source>
        <dbReference type="Proteomes" id="UP001234202"/>
    </source>
</evidence>
<gene>
    <name evidence="1" type="ORF">QFC24_001822</name>
</gene>
<sequence>MTSDNRDLHLTPDTLPPGTTSYSDDSILDSTFEERGVARLSRPPHQSRPVQYTPTTHGNAQAALPDVIHARRRLPQVSPEGGYLRGDPRQPRPDDGSLASERTAPRRLWTRQSPQMPPAIEEATRTPEHAIMSGQGTTTTTPIGMGPVTPPVRYQNSTGDNSWLPTDRETFSRPVIQTSFDLGANFGYYQASSIRPHLAPAGFRPFPLPPPPRQDVASGPLAPSDGMARRSITSQVGSRDTDASDMDFSMASFTSPTQLSHPHQPVHTSRLPGIAANNRNQGPQAPPTIESIQREIAYWQRNQTPLPSPYDIPAPPPNAGLNATYMTPEARVARQSRGELSGISSMEGGSMDISANSMEGFAGEPVAFTSVARAHIIQQSQSIQQARRRNSHSSRIDEEGSVNPAGHQVQDISDSSMSSRNGSDRPPDISDGRPQYRVDNRIDEQPELDFERYGERDAEYDREIIDTASEAEGDNGEEEDEEGEESNASSTRHLRDDELEILILENLGFHGDFTRPGKTVRLEEESSSHSDIGFNSEDDSQLDWDETGLESDTDELAIRSTEKPSRHGESKAEDRYTGNKKRKRIPRIGDKSRSKKRISEFDVDKRRKQWLSEKEDRALRRGPLMTISEQEFKEDMLATAEWKQLIHHELSTTAWKYIPVVGPGFLPSIHLAEVGHSSAHPRPVARSGMPSGPLHSTHHRMRNVNMATLAAAHEAIAFGQAGEEYGIRVLPLAAKFQQLPTDDRLNFPDADDGDARGSGDTDSESDTEMAEDSLDKAQCEDSERNHTKTYLEGSFGRLAVDDPQRAMLQDLGHM</sequence>
<accession>A0ACC2XRY4</accession>
<proteinExistence type="predicted"/>
<name>A0ACC2XRY4_9TREE</name>
<comment type="caution">
    <text evidence="1">The sequence shown here is derived from an EMBL/GenBank/DDBJ whole genome shotgun (WGS) entry which is preliminary data.</text>
</comment>
<dbReference type="Proteomes" id="UP001234202">
    <property type="component" value="Unassembled WGS sequence"/>
</dbReference>
<dbReference type="EMBL" id="JASBWV010000004">
    <property type="protein sequence ID" value="KAJ9126790.1"/>
    <property type="molecule type" value="Genomic_DNA"/>
</dbReference>
<reference evidence="1" key="1">
    <citation type="submission" date="2023-04" db="EMBL/GenBank/DDBJ databases">
        <title>Draft Genome sequencing of Naganishia species isolated from polar environments using Oxford Nanopore Technology.</title>
        <authorList>
            <person name="Leo P."/>
            <person name="Venkateswaran K."/>
        </authorList>
    </citation>
    <scope>NUCLEOTIDE SEQUENCE</scope>
    <source>
        <strain evidence="1">DBVPG 5303</strain>
    </source>
</reference>
<protein>
    <submittedName>
        <fullName evidence="1">Uncharacterized protein</fullName>
    </submittedName>
</protein>
<keyword evidence="2" id="KW-1185">Reference proteome</keyword>